<keyword evidence="4" id="KW-1185">Reference proteome</keyword>
<protein>
    <submittedName>
        <fullName evidence="3">Uncharacterized protein</fullName>
    </submittedName>
</protein>
<feature type="non-terminal residue" evidence="3">
    <location>
        <position position="1"/>
    </location>
</feature>
<feature type="coiled-coil region" evidence="1">
    <location>
        <begin position="4"/>
        <end position="38"/>
    </location>
</feature>
<reference evidence="3" key="1">
    <citation type="submission" date="2018-05" db="EMBL/GenBank/DDBJ databases">
        <title>Draft genome of Mucuna pruriens seed.</title>
        <authorList>
            <person name="Nnadi N.E."/>
            <person name="Vos R."/>
            <person name="Hasami M.H."/>
            <person name="Devisetty U.K."/>
            <person name="Aguiy J.C."/>
        </authorList>
    </citation>
    <scope>NUCLEOTIDE SEQUENCE [LARGE SCALE GENOMIC DNA]</scope>
    <source>
        <strain evidence="3">JCA_2017</strain>
    </source>
</reference>
<name>A0A371H073_MUCPR</name>
<evidence type="ECO:0000256" key="2">
    <source>
        <dbReference type="SAM" id="MobiDB-lite"/>
    </source>
</evidence>
<dbReference type="Proteomes" id="UP000257109">
    <property type="component" value="Unassembled WGS sequence"/>
</dbReference>
<accession>A0A371H073</accession>
<comment type="caution">
    <text evidence="3">The sequence shown here is derived from an EMBL/GenBank/DDBJ whole genome shotgun (WGS) entry which is preliminary data.</text>
</comment>
<sequence>MTALDGFESREAEVKDQLRQLQERISLLKADVARSKLHNELLEQQRRQGLMEFVSERKKSTNLELQVETIPRELRGEADKYVEIANGAHKATQEAREETRFWKERFINLAWLASQAIMTFLKASEQPNRWSIHSIPPLRSQPIRQNESLIFASLRCPCKKKTKQDNNKFPFAVSKYLVIRKTKQPVLQYRYATRSRSRAMENMVEALEQQNQDLRGEILTQTNTAIIALANHNAAKHTQAGYAACPPPHNTRDPPYGMPYGWNTDNLEEREQQNAANNDGNTVPHGSRGQVPPSEEKWQSLDERLRTVEGGNRYGLEAVDLCLILDVGLPTDFKTPEFDKYKGSSCPQGPPGYDNLTRTTLNWYVSLERGRIKTWAYQDVVGSR</sequence>
<keyword evidence="1" id="KW-0175">Coiled coil</keyword>
<dbReference type="EMBL" id="QJKJ01003973">
    <property type="protein sequence ID" value="RDX96103.1"/>
    <property type="molecule type" value="Genomic_DNA"/>
</dbReference>
<proteinExistence type="predicted"/>
<evidence type="ECO:0000313" key="3">
    <source>
        <dbReference type="EMBL" id="RDX96103.1"/>
    </source>
</evidence>
<feature type="region of interest" description="Disordered" evidence="2">
    <location>
        <begin position="276"/>
        <end position="299"/>
    </location>
</feature>
<gene>
    <name evidence="3" type="ORF">CR513_21283</name>
</gene>
<feature type="coiled-coil region" evidence="1">
    <location>
        <begin position="197"/>
        <end position="224"/>
    </location>
</feature>
<evidence type="ECO:0000256" key="1">
    <source>
        <dbReference type="SAM" id="Coils"/>
    </source>
</evidence>
<organism evidence="3 4">
    <name type="scientific">Mucuna pruriens</name>
    <name type="common">Velvet bean</name>
    <name type="synonym">Dolichos pruriens</name>
    <dbReference type="NCBI Taxonomy" id="157652"/>
    <lineage>
        <taxon>Eukaryota</taxon>
        <taxon>Viridiplantae</taxon>
        <taxon>Streptophyta</taxon>
        <taxon>Embryophyta</taxon>
        <taxon>Tracheophyta</taxon>
        <taxon>Spermatophyta</taxon>
        <taxon>Magnoliopsida</taxon>
        <taxon>eudicotyledons</taxon>
        <taxon>Gunneridae</taxon>
        <taxon>Pentapetalae</taxon>
        <taxon>rosids</taxon>
        <taxon>fabids</taxon>
        <taxon>Fabales</taxon>
        <taxon>Fabaceae</taxon>
        <taxon>Papilionoideae</taxon>
        <taxon>50 kb inversion clade</taxon>
        <taxon>NPAAA clade</taxon>
        <taxon>indigoferoid/millettioid clade</taxon>
        <taxon>Phaseoleae</taxon>
        <taxon>Mucuna</taxon>
    </lineage>
</organism>
<dbReference type="AlphaFoldDB" id="A0A371H073"/>
<evidence type="ECO:0000313" key="4">
    <source>
        <dbReference type="Proteomes" id="UP000257109"/>
    </source>
</evidence>